<protein>
    <recommendedName>
        <fullName evidence="4">PGG domain-containing protein</fullName>
    </recommendedName>
</protein>
<comment type="caution">
    <text evidence="2">The sequence shown here is derived from an EMBL/GenBank/DDBJ whole genome shotgun (WGS) entry which is preliminary data.</text>
</comment>
<dbReference type="SUPFAM" id="SSF48403">
    <property type="entry name" value="Ankyrin repeat"/>
    <property type="match status" value="1"/>
</dbReference>
<proteinExistence type="predicted"/>
<dbReference type="AlphaFoldDB" id="A0AAW2DTC3"/>
<sequence length="412" mass="46162">MANQLRHFQAIAAVQDNGETTLHIVAAANQEDFVKNLVKECKDKDLTAENNVKNTVLTYAAASGNVNIAKAMLEGNSSLENIDKVKPLFMAASLGHSKMVEYLYNQIRPKVHEWDQNEQAKLFITCVEGNLYGIAKEMLTANNNLAKAATTDGETVLRVLARNPSAFVSETRPWLKLKQENSKQASELFKKCLQEYRRDARNSPEIPEALFVAVEEGNIECLIMLIRFKFDLLRKTKMRKSIFHVAAEKRHESIFYLLNEIGSTGDLIIDKIEADGSNILHLAAELAPKEKLNAISGAALQMQREMLWFKAVEKIVRPVFKEMKNGNMETPYVVFARTHEELRTKGEKWMIDTANYSMVVATLIGSTMFSGLIADGLDRSSKHYLAFSVASAISLFSSSTSLVMFYGYLLGC</sequence>
<organism evidence="2 3">
    <name type="scientific">Lithocarpus litseifolius</name>
    <dbReference type="NCBI Taxonomy" id="425828"/>
    <lineage>
        <taxon>Eukaryota</taxon>
        <taxon>Viridiplantae</taxon>
        <taxon>Streptophyta</taxon>
        <taxon>Embryophyta</taxon>
        <taxon>Tracheophyta</taxon>
        <taxon>Spermatophyta</taxon>
        <taxon>Magnoliopsida</taxon>
        <taxon>eudicotyledons</taxon>
        <taxon>Gunneridae</taxon>
        <taxon>Pentapetalae</taxon>
        <taxon>rosids</taxon>
        <taxon>fabids</taxon>
        <taxon>Fagales</taxon>
        <taxon>Fagaceae</taxon>
        <taxon>Lithocarpus</taxon>
    </lineage>
</organism>
<reference evidence="2 3" key="1">
    <citation type="submission" date="2024-01" db="EMBL/GenBank/DDBJ databases">
        <title>A telomere-to-telomere, gap-free genome of sweet tea (Lithocarpus litseifolius).</title>
        <authorList>
            <person name="Zhou J."/>
        </authorList>
    </citation>
    <scope>NUCLEOTIDE SEQUENCE [LARGE SCALE GENOMIC DNA]</scope>
    <source>
        <strain evidence="2">Zhou-2022a</strain>
        <tissue evidence="2">Leaf</tissue>
    </source>
</reference>
<keyword evidence="1" id="KW-0812">Transmembrane</keyword>
<dbReference type="InterPro" id="IPR002110">
    <property type="entry name" value="Ankyrin_rpt"/>
</dbReference>
<evidence type="ECO:0000313" key="3">
    <source>
        <dbReference type="Proteomes" id="UP001459277"/>
    </source>
</evidence>
<feature type="transmembrane region" description="Helical" evidence="1">
    <location>
        <begin position="384"/>
        <end position="409"/>
    </location>
</feature>
<keyword evidence="1" id="KW-0472">Membrane</keyword>
<evidence type="ECO:0000313" key="2">
    <source>
        <dbReference type="EMBL" id="KAL0014002.1"/>
    </source>
</evidence>
<dbReference type="PANTHER" id="PTHR24177:SF292">
    <property type="entry name" value="ANKYRIN REPEAT FAMILY PROTEIN-RELATED"/>
    <property type="match status" value="1"/>
</dbReference>
<dbReference type="Pfam" id="PF12796">
    <property type="entry name" value="Ank_2"/>
    <property type="match status" value="1"/>
</dbReference>
<accession>A0AAW2DTC3</accession>
<feature type="transmembrane region" description="Helical" evidence="1">
    <location>
        <begin position="356"/>
        <end position="377"/>
    </location>
</feature>
<dbReference type="Gene3D" id="1.25.40.20">
    <property type="entry name" value="Ankyrin repeat-containing domain"/>
    <property type="match status" value="2"/>
</dbReference>
<dbReference type="SMART" id="SM00248">
    <property type="entry name" value="ANK"/>
    <property type="match status" value="5"/>
</dbReference>
<dbReference type="Proteomes" id="UP001459277">
    <property type="component" value="Unassembled WGS sequence"/>
</dbReference>
<evidence type="ECO:0000256" key="1">
    <source>
        <dbReference type="SAM" id="Phobius"/>
    </source>
</evidence>
<dbReference type="PANTHER" id="PTHR24177">
    <property type="entry name" value="CASKIN"/>
    <property type="match status" value="1"/>
</dbReference>
<dbReference type="InterPro" id="IPR036770">
    <property type="entry name" value="Ankyrin_rpt-contain_sf"/>
</dbReference>
<keyword evidence="3" id="KW-1185">Reference proteome</keyword>
<gene>
    <name evidence="2" type="ORF">SO802_001071</name>
</gene>
<keyword evidence="1" id="KW-1133">Transmembrane helix</keyword>
<name>A0AAW2DTC3_9ROSI</name>
<dbReference type="EMBL" id="JAZDWU010000001">
    <property type="protein sequence ID" value="KAL0014002.1"/>
    <property type="molecule type" value="Genomic_DNA"/>
</dbReference>
<dbReference type="GO" id="GO:0016020">
    <property type="term" value="C:membrane"/>
    <property type="evidence" value="ECO:0007669"/>
    <property type="project" value="TreeGrafter"/>
</dbReference>
<evidence type="ECO:0008006" key="4">
    <source>
        <dbReference type="Google" id="ProtNLM"/>
    </source>
</evidence>